<reference evidence="1 2" key="1">
    <citation type="submission" date="2022-12" db="EMBL/GenBank/DDBJ databases">
        <title>Chitinophagaceae gen. sp. nov., a new member of the family Chitinophagaceae, isolated from soil in a chemical factory.</title>
        <authorList>
            <person name="Ke Z."/>
        </authorList>
    </citation>
    <scope>NUCLEOTIDE SEQUENCE [LARGE SCALE GENOMIC DNA]</scope>
    <source>
        <strain evidence="1 2">LY-5</strain>
    </source>
</reference>
<dbReference type="Gene3D" id="3.10.129.10">
    <property type="entry name" value="Hotdog Thioesterase"/>
    <property type="match status" value="1"/>
</dbReference>
<dbReference type="RefSeq" id="WP_407030760.1">
    <property type="nucleotide sequence ID" value="NZ_JAQGEF010000005.1"/>
</dbReference>
<organism evidence="1 2">
    <name type="scientific">Polluticaenibacter yanchengensis</name>
    <dbReference type="NCBI Taxonomy" id="3014562"/>
    <lineage>
        <taxon>Bacteria</taxon>
        <taxon>Pseudomonadati</taxon>
        <taxon>Bacteroidota</taxon>
        <taxon>Chitinophagia</taxon>
        <taxon>Chitinophagales</taxon>
        <taxon>Chitinophagaceae</taxon>
        <taxon>Polluticaenibacter</taxon>
    </lineage>
</organism>
<dbReference type="SUPFAM" id="SSF54637">
    <property type="entry name" value="Thioesterase/thiol ester dehydrase-isomerase"/>
    <property type="match status" value="1"/>
</dbReference>
<protein>
    <submittedName>
        <fullName evidence="1">YiiD C-terminal domain-containing protein</fullName>
    </submittedName>
</protein>
<dbReference type="Pfam" id="PF14539">
    <property type="entry name" value="DUF4442"/>
    <property type="match status" value="1"/>
</dbReference>
<dbReference type="InterPro" id="IPR029069">
    <property type="entry name" value="HotDog_dom_sf"/>
</dbReference>
<gene>
    <name evidence="1" type="ORF">O3P16_06400</name>
</gene>
<proteinExistence type="predicted"/>
<dbReference type="InterPro" id="IPR027961">
    <property type="entry name" value="DUF4442"/>
</dbReference>
<keyword evidence="2" id="KW-1185">Reference proteome</keyword>
<dbReference type="EMBL" id="JAQGEF010000005">
    <property type="protein sequence ID" value="MDA3614432.1"/>
    <property type="molecule type" value="Genomic_DNA"/>
</dbReference>
<evidence type="ECO:0000313" key="2">
    <source>
        <dbReference type="Proteomes" id="UP001210231"/>
    </source>
</evidence>
<name>A0ABT4UHW0_9BACT</name>
<evidence type="ECO:0000313" key="1">
    <source>
        <dbReference type="EMBL" id="MDA3614432.1"/>
    </source>
</evidence>
<accession>A0ABT4UHW0</accession>
<comment type="caution">
    <text evidence="1">The sequence shown here is derived from an EMBL/GenBank/DDBJ whole genome shotgun (WGS) entry which is preliminary data.</text>
</comment>
<dbReference type="Proteomes" id="UP001210231">
    <property type="component" value="Unassembled WGS sequence"/>
</dbReference>
<sequence length="176" mass="20491">MLYKGLYNVARQLLSPPSFFKYGLNYSPMYRRTTGRIVSVSEDLKEVKVKLPFSYRNMNMAGTIFGGSLFAAVDPISMVQLNFILGKDYIIWDKSAEINFKIPAKEDVYIKFIIDDNMLDEIKETVSRHQKHDLTLHLLVTNEAETKVFCVVNKVVYIAEKEYYMQRKRAHAYNLI</sequence>